<name>A0AA41W7L2_9GAMM</name>
<evidence type="ECO:0000313" key="4">
    <source>
        <dbReference type="Proteomes" id="UP001165393"/>
    </source>
</evidence>
<accession>A0AA41W7L2</accession>
<dbReference type="InterPro" id="IPR051534">
    <property type="entry name" value="CBASS_pafABC_assoc_protein"/>
</dbReference>
<dbReference type="Pfam" id="PF13280">
    <property type="entry name" value="WYL"/>
    <property type="match status" value="1"/>
</dbReference>
<sequence length="234" mass="26789">MIKSERLLQLLTLLRAKRTAITATQLAERLEVSERTIYRDIKSLIASGIDVDGEAGVGYMLASKSSVPPLMFSEQELESLMLGMRLVKALSDDALAHSAQTALDKIKAVLPERSALAHEQKTTKFVVPDFGHSKRAQYSELIRQAIEQKCCLSMTYIDAKERRSTRNVAPLGLLFWGATWTLVAWCELRNDYRMFRLDRIELAQLTDVPFEVTEERNFQHYLRQWDESASTDFW</sequence>
<gene>
    <name evidence="3" type="ORF">NAF29_10990</name>
</gene>
<feature type="domain" description="WYL" evidence="2">
    <location>
        <begin position="140"/>
        <end position="204"/>
    </location>
</feature>
<dbReference type="InterPro" id="IPR013196">
    <property type="entry name" value="HTH_11"/>
</dbReference>
<dbReference type="EMBL" id="JAMQGP010000004">
    <property type="protein sequence ID" value="MCM2680191.1"/>
    <property type="molecule type" value="Genomic_DNA"/>
</dbReference>
<evidence type="ECO:0000313" key="3">
    <source>
        <dbReference type="EMBL" id="MCM2680191.1"/>
    </source>
</evidence>
<dbReference type="InterPro" id="IPR036388">
    <property type="entry name" value="WH-like_DNA-bd_sf"/>
</dbReference>
<dbReference type="AlphaFoldDB" id="A0AA41W7L2"/>
<keyword evidence="4" id="KW-1185">Reference proteome</keyword>
<evidence type="ECO:0000259" key="1">
    <source>
        <dbReference type="Pfam" id="PF08279"/>
    </source>
</evidence>
<dbReference type="InterPro" id="IPR036390">
    <property type="entry name" value="WH_DNA-bd_sf"/>
</dbReference>
<dbReference type="Proteomes" id="UP001165393">
    <property type="component" value="Unassembled WGS sequence"/>
</dbReference>
<dbReference type="Gene3D" id="1.10.10.10">
    <property type="entry name" value="Winged helix-like DNA-binding domain superfamily/Winged helix DNA-binding domain"/>
    <property type="match status" value="1"/>
</dbReference>
<dbReference type="SUPFAM" id="SSF46785">
    <property type="entry name" value="Winged helix' DNA-binding domain"/>
    <property type="match status" value="1"/>
</dbReference>
<organism evidence="3 4">
    <name type="scientific">Echinimonas agarilytica</name>
    <dbReference type="NCBI Taxonomy" id="1215918"/>
    <lineage>
        <taxon>Bacteria</taxon>
        <taxon>Pseudomonadati</taxon>
        <taxon>Pseudomonadota</taxon>
        <taxon>Gammaproteobacteria</taxon>
        <taxon>Alteromonadales</taxon>
        <taxon>Echinimonadaceae</taxon>
        <taxon>Echinimonas</taxon>
    </lineage>
</organism>
<dbReference type="PANTHER" id="PTHR34580:SF3">
    <property type="entry name" value="PROTEIN PAFB"/>
    <property type="match status" value="1"/>
</dbReference>
<dbReference type="Pfam" id="PF08279">
    <property type="entry name" value="HTH_11"/>
    <property type="match status" value="1"/>
</dbReference>
<reference evidence="3 4" key="1">
    <citation type="journal article" date="2013" name="Antonie Van Leeuwenhoek">
        <title>Echinimonas agarilytica gen. nov., sp. nov., a new gammaproteobacterium isolated from the sea urchin Strongylocentrotus intermedius.</title>
        <authorList>
            <person name="Nedashkovskaya O.I."/>
            <person name="Stenkova A.M."/>
            <person name="Zhukova N.V."/>
            <person name="Van Trappen S."/>
            <person name="Lee J.S."/>
            <person name="Kim S.B."/>
        </authorList>
    </citation>
    <scope>NUCLEOTIDE SEQUENCE [LARGE SCALE GENOMIC DNA]</scope>
    <source>
        <strain evidence="3 4">KMM 6351</strain>
    </source>
</reference>
<feature type="domain" description="Helix-turn-helix type 11" evidence="1">
    <location>
        <begin position="6"/>
        <end position="59"/>
    </location>
</feature>
<dbReference type="PROSITE" id="PS52050">
    <property type="entry name" value="WYL"/>
    <property type="match status" value="1"/>
</dbReference>
<evidence type="ECO:0000259" key="2">
    <source>
        <dbReference type="Pfam" id="PF13280"/>
    </source>
</evidence>
<dbReference type="RefSeq" id="WP_251261611.1">
    <property type="nucleotide sequence ID" value="NZ_JAMQGP010000004.1"/>
</dbReference>
<protein>
    <submittedName>
        <fullName evidence="3">YafY family transcriptional regulator</fullName>
    </submittedName>
</protein>
<comment type="caution">
    <text evidence="3">The sequence shown here is derived from an EMBL/GenBank/DDBJ whole genome shotgun (WGS) entry which is preliminary data.</text>
</comment>
<proteinExistence type="predicted"/>
<dbReference type="PANTHER" id="PTHR34580">
    <property type="match status" value="1"/>
</dbReference>
<dbReference type="InterPro" id="IPR026881">
    <property type="entry name" value="WYL_dom"/>
</dbReference>